<keyword evidence="2" id="KW-0812">Transmembrane</keyword>
<dbReference type="InterPro" id="IPR018392">
    <property type="entry name" value="LysM"/>
</dbReference>
<dbReference type="InterPro" id="IPR052196">
    <property type="entry name" value="Bact_Kbp"/>
</dbReference>
<name>A0ABW4TP49_9ACTN</name>
<accession>A0ABW4TP49</accession>
<feature type="region of interest" description="Disordered" evidence="1">
    <location>
        <begin position="128"/>
        <end position="155"/>
    </location>
</feature>
<evidence type="ECO:0000259" key="3">
    <source>
        <dbReference type="PROSITE" id="PS51782"/>
    </source>
</evidence>
<protein>
    <submittedName>
        <fullName evidence="4">LysM peptidoglycan-binding domain-containing protein</fullName>
    </submittedName>
</protein>
<dbReference type="EMBL" id="JBHUGD010000003">
    <property type="protein sequence ID" value="MFD1948193.1"/>
    <property type="molecule type" value="Genomic_DNA"/>
</dbReference>
<feature type="transmembrane region" description="Helical" evidence="2">
    <location>
        <begin position="79"/>
        <end position="102"/>
    </location>
</feature>
<keyword evidence="5" id="KW-1185">Reference proteome</keyword>
<dbReference type="Proteomes" id="UP001597351">
    <property type="component" value="Unassembled WGS sequence"/>
</dbReference>
<evidence type="ECO:0000313" key="4">
    <source>
        <dbReference type="EMBL" id="MFD1948193.1"/>
    </source>
</evidence>
<feature type="domain" description="LysM" evidence="3">
    <location>
        <begin position="150"/>
        <end position="207"/>
    </location>
</feature>
<organism evidence="4 5">
    <name type="scientific">Nocardioides aestuarii</name>
    <dbReference type="NCBI Taxonomy" id="252231"/>
    <lineage>
        <taxon>Bacteria</taxon>
        <taxon>Bacillati</taxon>
        <taxon>Actinomycetota</taxon>
        <taxon>Actinomycetes</taxon>
        <taxon>Propionibacteriales</taxon>
        <taxon>Nocardioidaceae</taxon>
        <taxon>Nocardioides</taxon>
    </lineage>
</organism>
<dbReference type="Gene3D" id="3.10.350.10">
    <property type="entry name" value="LysM domain"/>
    <property type="match status" value="1"/>
</dbReference>
<dbReference type="PANTHER" id="PTHR34700">
    <property type="entry name" value="POTASSIUM BINDING PROTEIN KBP"/>
    <property type="match status" value="1"/>
</dbReference>
<gene>
    <name evidence="4" type="ORF">ACFSDE_15430</name>
</gene>
<comment type="caution">
    <text evidence="4">The sequence shown here is derived from an EMBL/GenBank/DDBJ whole genome shotgun (WGS) entry which is preliminary data.</text>
</comment>
<keyword evidence="2" id="KW-1133">Transmembrane helix</keyword>
<sequence>MTFSGRPLAVATLATTLAAALLALLLPALVPTGPGFVPVLVAGCAAAGAVGTCWLWMLTLLVLLDVLRGRTVRDGVPRIVRRVVLAACGLSLAGSLAAPAYADAGSPGALSGLPLPDRTTTTTQWIGSLSRDAHETTPQDHARDRDPAGGEVRVSPGDTLWQLAEADLGAGAEPADVERRWRQIYAANRDVVGADPDLIRPGQRLALPATSDATRRG</sequence>
<reference evidence="5" key="1">
    <citation type="journal article" date="2019" name="Int. J. Syst. Evol. Microbiol.">
        <title>The Global Catalogue of Microorganisms (GCM) 10K type strain sequencing project: providing services to taxonomists for standard genome sequencing and annotation.</title>
        <authorList>
            <consortium name="The Broad Institute Genomics Platform"/>
            <consortium name="The Broad Institute Genome Sequencing Center for Infectious Disease"/>
            <person name="Wu L."/>
            <person name="Ma J."/>
        </authorList>
    </citation>
    <scope>NUCLEOTIDE SEQUENCE [LARGE SCALE GENOMIC DNA]</scope>
    <source>
        <strain evidence="5">CGMCC 1.12477</strain>
    </source>
</reference>
<dbReference type="CDD" id="cd00118">
    <property type="entry name" value="LysM"/>
    <property type="match status" value="1"/>
</dbReference>
<evidence type="ECO:0000256" key="1">
    <source>
        <dbReference type="SAM" id="MobiDB-lite"/>
    </source>
</evidence>
<dbReference type="RefSeq" id="WP_343920008.1">
    <property type="nucleotide sequence ID" value="NZ_BAAAJT010000002.1"/>
</dbReference>
<dbReference type="PROSITE" id="PS51782">
    <property type="entry name" value="LYSM"/>
    <property type="match status" value="1"/>
</dbReference>
<feature type="transmembrane region" description="Helical" evidence="2">
    <location>
        <begin position="45"/>
        <end position="67"/>
    </location>
</feature>
<proteinExistence type="predicted"/>
<feature type="compositionally biased region" description="Basic and acidic residues" evidence="1">
    <location>
        <begin position="131"/>
        <end position="148"/>
    </location>
</feature>
<evidence type="ECO:0000256" key="2">
    <source>
        <dbReference type="SAM" id="Phobius"/>
    </source>
</evidence>
<dbReference type="PANTHER" id="PTHR34700:SF4">
    <property type="entry name" value="PHAGE-LIKE ELEMENT PBSX PROTEIN XKDP"/>
    <property type="match status" value="1"/>
</dbReference>
<keyword evidence="2" id="KW-0472">Membrane</keyword>
<dbReference type="InterPro" id="IPR036779">
    <property type="entry name" value="LysM_dom_sf"/>
</dbReference>
<evidence type="ECO:0000313" key="5">
    <source>
        <dbReference type="Proteomes" id="UP001597351"/>
    </source>
</evidence>